<name>A0ABQ2WLH4_9ALTE</name>
<accession>A0ABQ2WLH4</accession>
<evidence type="ECO:0000313" key="2">
    <source>
        <dbReference type="Proteomes" id="UP000634667"/>
    </source>
</evidence>
<dbReference type="Proteomes" id="UP000634667">
    <property type="component" value="Unassembled WGS sequence"/>
</dbReference>
<dbReference type="RefSeq" id="WP_189482742.1">
    <property type="nucleotide sequence ID" value="NZ_BMYR01000007.1"/>
</dbReference>
<dbReference type="EMBL" id="BMYR01000007">
    <property type="protein sequence ID" value="GGW62626.1"/>
    <property type="molecule type" value="Genomic_DNA"/>
</dbReference>
<organism evidence="1 2">
    <name type="scientific">Alishewanella tabrizica</name>
    <dbReference type="NCBI Taxonomy" id="671278"/>
    <lineage>
        <taxon>Bacteria</taxon>
        <taxon>Pseudomonadati</taxon>
        <taxon>Pseudomonadota</taxon>
        <taxon>Gammaproteobacteria</taxon>
        <taxon>Alteromonadales</taxon>
        <taxon>Alteromonadaceae</taxon>
        <taxon>Alishewanella</taxon>
    </lineage>
</organism>
<sequence length="307" mass="35161">MKLSIVIISSRESSVILSHTIETLLTACKEYDFSIHLLLNGNEINARDISESFLIKYPTNLRIWFFPLGDKANCFNQYCYKIAGDYDFHFFVDGYVTINSDSVTNTIVKAEKHEALAYTGTPATGYSSRKLSEEMLTKGGLHGNFFMLPKYCIQKLKASCFKLPIGIYRTDSVIASAINYRFAPNENNRDPANICVLPNVTWQHPILKWYNPKDLLTHAKRYLRQSEGKIENLAVKTIFTLNKEPVSKLNEYSHDLCLEYLNKNPLSISFLIRNPGLFGLRSKLIQKKANEDILSEQKNKLWELTLP</sequence>
<reference evidence="2" key="1">
    <citation type="journal article" date="2019" name="Int. J. Syst. Evol. Microbiol.">
        <title>The Global Catalogue of Microorganisms (GCM) 10K type strain sequencing project: providing services to taxonomists for standard genome sequencing and annotation.</title>
        <authorList>
            <consortium name="The Broad Institute Genomics Platform"/>
            <consortium name="The Broad Institute Genome Sequencing Center for Infectious Disease"/>
            <person name="Wu L."/>
            <person name="Ma J."/>
        </authorList>
    </citation>
    <scope>NUCLEOTIDE SEQUENCE [LARGE SCALE GENOMIC DNA]</scope>
    <source>
        <strain evidence="2">KCTC 23723</strain>
    </source>
</reference>
<protein>
    <recommendedName>
        <fullName evidence="3">Glycosyltransferase</fullName>
    </recommendedName>
</protein>
<gene>
    <name evidence="1" type="ORF">GCM10008111_18240</name>
</gene>
<comment type="caution">
    <text evidence="1">The sequence shown here is derived from an EMBL/GenBank/DDBJ whole genome shotgun (WGS) entry which is preliminary data.</text>
</comment>
<proteinExistence type="predicted"/>
<evidence type="ECO:0000313" key="1">
    <source>
        <dbReference type="EMBL" id="GGW62626.1"/>
    </source>
</evidence>
<evidence type="ECO:0008006" key="3">
    <source>
        <dbReference type="Google" id="ProtNLM"/>
    </source>
</evidence>
<keyword evidence="2" id="KW-1185">Reference proteome</keyword>